<feature type="disulfide bond" evidence="8">
    <location>
        <begin position="1509"/>
        <end position="1518"/>
    </location>
</feature>
<dbReference type="InterPro" id="IPR000859">
    <property type="entry name" value="CUB_dom"/>
</dbReference>
<dbReference type="SUPFAM" id="SSF57424">
    <property type="entry name" value="LDL receptor-like module"/>
    <property type="match status" value="1"/>
</dbReference>
<evidence type="ECO:0000256" key="8">
    <source>
        <dbReference type="PROSITE-ProRule" id="PRU00076"/>
    </source>
</evidence>
<keyword evidence="9" id="KW-0768">Sushi</keyword>
<keyword evidence="1 8" id="KW-0245">EGF-like domain</keyword>
<dbReference type="SUPFAM" id="SSF49854">
    <property type="entry name" value="Spermadhesin, CUB domain"/>
    <property type="match status" value="1"/>
</dbReference>
<comment type="caution">
    <text evidence="8">Lacks conserved residue(s) required for the propagation of feature annotation.</text>
</comment>
<dbReference type="InterPro" id="IPR051830">
    <property type="entry name" value="NOTCH_homolog"/>
</dbReference>
<dbReference type="Pfam" id="PF00084">
    <property type="entry name" value="Sushi"/>
    <property type="match status" value="2"/>
</dbReference>
<feature type="domain" description="EGF-like" evidence="12">
    <location>
        <begin position="1600"/>
        <end position="1636"/>
    </location>
</feature>
<keyword evidence="2" id="KW-0812">Transmembrane</keyword>
<dbReference type="SUPFAM" id="SSF57535">
    <property type="entry name" value="Complement control module/SCR domain"/>
    <property type="match status" value="3"/>
</dbReference>
<feature type="domain" description="EGF-like" evidence="12">
    <location>
        <begin position="1376"/>
        <end position="1415"/>
    </location>
</feature>
<dbReference type="SMART" id="SM00032">
    <property type="entry name" value="CCP"/>
    <property type="match status" value="6"/>
</dbReference>
<feature type="disulfide bond" evidence="8">
    <location>
        <begin position="1665"/>
        <end position="1674"/>
    </location>
</feature>
<dbReference type="SMART" id="SM00192">
    <property type="entry name" value="LDLa"/>
    <property type="match status" value="1"/>
</dbReference>
<evidence type="ECO:0000259" key="13">
    <source>
        <dbReference type="PROSITE" id="PS50923"/>
    </source>
</evidence>
<proteinExistence type="predicted"/>
<evidence type="ECO:0000256" key="7">
    <source>
        <dbReference type="PROSITE-ProRule" id="PRU00059"/>
    </source>
</evidence>
<dbReference type="Pfam" id="PF00008">
    <property type="entry name" value="EGF"/>
    <property type="match status" value="2"/>
</dbReference>
<feature type="signal peptide" evidence="10">
    <location>
        <begin position="1"/>
        <end position="16"/>
    </location>
</feature>
<feature type="disulfide bond" evidence="8">
    <location>
        <begin position="1707"/>
        <end position="1716"/>
    </location>
</feature>
<dbReference type="CDD" id="cd00112">
    <property type="entry name" value="LDLa"/>
    <property type="match status" value="1"/>
</dbReference>
<dbReference type="PROSITE" id="PS01187">
    <property type="entry name" value="EGF_CA"/>
    <property type="match status" value="1"/>
</dbReference>
<dbReference type="InterPro" id="IPR018097">
    <property type="entry name" value="EGF_Ca-bd_CS"/>
</dbReference>
<dbReference type="SMART" id="SM00181">
    <property type="entry name" value="EGF"/>
    <property type="match status" value="11"/>
</dbReference>
<dbReference type="PROSITE" id="PS50068">
    <property type="entry name" value="LDLRA_2"/>
    <property type="match status" value="1"/>
</dbReference>
<feature type="domain" description="EGF-like" evidence="12">
    <location>
        <begin position="815"/>
        <end position="853"/>
    </location>
</feature>
<dbReference type="Pfam" id="PF00057">
    <property type="entry name" value="Ldl_recept_a"/>
    <property type="match status" value="1"/>
</dbReference>
<feature type="domain" description="EGF-like" evidence="12">
    <location>
        <begin position="1446"/>
        <end position="1481"/>
    </location>
</feature>
<dbReference type="STRING" id="53326.A0A016SL65"/>
<evidence type="ECO:0000256" key="9">
    <source>
        <dbReference type="PROSITE-ProRule" id="PRU00302"/>
    </source>
</evidence>
<evidence type="ECO:0000256" key="2">
    <source>
        <dbReference type="ARBA" id="ARBA00022692"/>
    </source>
</evidence>
<keyword evidence="5" id="KW-0472">Membrane</keyword>
<dbReference type="SUPFAM" id="SSF56436">
    <property type="entry name" value="C-type lectin-like"/>
    <property type="match status" value="1"/>
</dbReference>
<keyword evidence="15" id="KW-1185">Reference proteome</keyword>
<dbReference type="FunFam" id="2.10.25.10:FF:000038">
    <property type="entry name" value="Fibrillin 2"/>
    <property type="match status" value="1"/>
</dbReference>
<dbReference type="PROSITE" id="PS01180">
    <property type="entry name" value="CUB"/>
    <property type="match status" value="1"/>
</dbReference>
<evidence type="ECO:0000259" key="11">
    <source>
        <dbReference type="PROSITE" id="PS01180"/>
    </source>
</evidence>
<feature type="disulfide bond" evidence="8">
    <location>
        <begin position="1405"/>
        <end position="1414"/>
    </location>
</feature>
<reference evidence="15" key="1">
    <citation type="journal article" date="2015" name="Nat. Genet.">
        <title>The genome and transcriptome of the zoonotic hookworm Ancylostoma ceylanicum identify infection-specific gene families.</title>
        <authorList>
            <person name="Schwarz E.M."/>
            <person name="Hu Y."/>
            <person name="Antoshechkin I."/>
            <person name="Miller M.M."/>
            <person name="Sternberg P.W."/>
            <person name="Aroian R.V."/>
        </authorList>
    </citation>
    <scope>NUCLEOTIDE SEQUENCE</scope>
    <source>
        <strain evidence="15">HY135</strain>
    </source>
</reference>
<dbReference type="PROSITE" id="PS01186">
    <property type="entry name" value="EGF_2"/>
    <property type="match status" value="5"/>
</dbReference>
<dbReference type="Pfam" id="PF12661">
    <property type="entry name" value="hEGF"/>
    <property type="match status" value="2"/>
</dbReference>
<keyword evidence="6 8" id="KW-1015">Disulfide bond</keyword>
<feature type="domain" description="EGF-like" evidence="12">
    <location>
        <begin position="1561"/>
        <end position="1598"/>
    </location>
</feature>
<dbReference type="PROSITE" id="PS50026">
    <property type="entry name" value="EGF_3"/>
    <property type="match status" value="10"/>
</dbReference>
<evidence type="ECO:0000256" key="10">
    <source>
        <dbReference type="SAM" id="SignalP"/>
    </source>
</evidence>
<gene>
    <name evidence="14" type="primary">Acey_s0211.g2213</name>
    <name evidence="14" type="synonym">Acey-F55H12.3</name>
    <name evidence="14" type="ORF">Y032_0211g2213</name>
</gene>
<dbReference type="CDD" id="cd00033">
    <property type="entry name" value="CCP"/>
    <property type="match status" value="3"/>
</dbReference>
<keyword evidence="4" id="KW-0677">Repeat</keyword>
<feature type="chain" id="PRO_5001486501" description="EGF-like domain protein" evidence="10">
    <location>
        <begin position="17"/>
        <end position="1888"/>
    </location>
</feature>
<evidence type="ECO:0000256" key="4">
    <source>
        <dbReference type="ARBA" id="ARBA00022737"/>
    </source>
</evidence>
<comment type="caution">
    <text evidence="14">The sequence shown here is derived from an EMBL/GenBank/DDBJ whole genome shotgun (WGS) entry which is preliminary data.</text>
</comment>
<feature type="domain" description="EGF-like" evidence="12">
    <location>
        <begin position="1677"/>
        <end position="1717"/>
    </location>
</feature>
<dbReference type="InterPro" id="IPR016187">
    <property type="entry name" value="CTDL_fold"/>
</dbReference>
<feature type="disulfide bond" evidence="8">
    <location>
        <begin position="1626"/>
        <end position="1635"/>
    </location>
</feature>
<evidence type="ECO:0000256" key="5">
    <source>
        <dbReference type="ARBA" id="ARBA00022989"/>
    </source>
</evidence>
<feature type="disulfide bond" evidence="7">
    <location>
        <begin position="264"/>
        <end position="291"/>
    </location>
</feature>
<protein>
    <recommendedName>
        <fullName evidence="16">EGF-like domain protein</fullName>
    </recommendedName>
</protein>
<dbReference type="InterPro" id="IPR035914">
    <property type="entry name" value="Sperma_CUB_dom_sf"/>
</dbReference>
<keyword evidence="3 10" id="KW-0732">Signal</keyword>
<evidence type="ECO:0000256" key="6">
    <source>
        <dbReference type="ARBA" id="ARBA00023157"/>
    </source>
</evidence>
<dbReference type="OrthoDB" id="5852686at2759"/>
<feature type="disulfide bond" evidence="8">
    <location>
        <begin position="1588"/>
        <end position="1597"/>
    </location>
</feature>
<dbReference type="SUPFAM" id="SSF57196">
    <property type="entry name" value="EGF/Laminin"/>
    <property type="match status" value="7"/>
</dbReference>
<feature type="domain" description="EGF-like" evidence="12">
    <location>
        <begin position="1719"/>
        <end position="1755"/>
    </location>
</feature>
<feature type="domain" description="EGF-like" evidence="12">
    <location>
        <begin position="1639"/>
        <end position="1675"/>
    </location>
</feature>
<dbReference type="PANTHER" id="PTHR24033">
    <property type="entry name" value="EGF-LIKE DOMAIN-CONTAINING PROTEIN"/>
    <property type="match status" value="1"/>
</dbReference>
<dbReference type="Pfam" id="PF00431">
    <property type="entry name" value="CUB"/>
    <property type="match status" value="1"/>
</dbReference>
<evidence type="ECO:0008006" key="16">
    <source>
        <dbReference type="Google" id="ProtNLM"/>
    </source>
</evidence>
<dbReference type="CDD" id="cd00041">
    <property type="entry name" value="CUB"/>
    <property type="match status" value="1"/>
</dbReference>
<evidence type="ECO:0000256" key="3">
    <source>
        <dbReference type="ARBA" id="ARBA00022729"/>
    </source>
</evidence>
<dbReference type="InterPro" id="IPR049883">
    <property type="entry name" value="NOTCH1_EGF-like"/>
</dbReference>
<evidence type="ECO:0000313" key="14">
    <source>
        <dbReference type="EMBL" id="EYB91067.1"/>
    </source>
</evidence>
<feature type="disulfide bond" evidence="8">
    <location>
        <begin position="1745"/>
        <end position="1754"/>
    </location>
</feature>
<dbReference type="InterPro" id="IPR013032">
    <property type="entry name" value="EGF-like_CS"/>
</dbReference>
<dbReference type="InterPro" id="IPR000436">
    <property type="entry name" value="Sushi_SCR_CCP_dom"/>
</dbReference>
<dbReference type="InterPro" id="IPR035976">
    <property type="entry name" value="Sushi/SCR/CCP_sf"/>
</dbReference>
<dbReference type="PROSITE" id="PS50923">
    <property type="entry name" value="SUSHI"/>
    <property type="match status" value="3"/>
</dbReference>
<dbReference type="PANTHER" id="PTHR24033:SF151">
    <property type="entry name" value="NOTCH 2"/>
    <property type="match status" value="1"/>
</dbReference>
<dbReference type="PROSITE" id="PS00010">
    <property type="entry name" value="ASX_HYDROXYL"/>
    <property type="match status" value="1"/>
</dbReference>
<dbReference type="Gene3D" id="2.10.25.10">
    <property type="entry name" value="Laminin"/>
    <property type="match status" value="8"/>
</dbReference>
<dbReference type="GO" id="GO:0005509">
    <property type="term" value="F:calcium ion binding"/>
    <property type="evidence" value="ECO:0007669"/>
    <property type="project" value="InterPro"/>
</dbReference>
<feature type="domain" description="Sushi" evidence="13">
    <location>
        <begin position="573"/>
        <end position="632"/>
    </location>
</feature>
<dbReference type="Gene3D" id="4.10.400.10">
    <property type="entry name" value="Low-density Lipoprotein Receptor"/>
    <property type="match status" value="1"/>
</dbReference>
<dbReference type="InterPro" id="IPR001881">
    <property type="entry name" value="EGF-like_Ca-bd_dom"/>
</dbReference>
<dbReference type="SMART" id="SM00179">
    <property type="entry name" value="EGF_CA"/>
    <property type="match status" value="6"/>
</dbReference>
<dbReference type="InterPro" id="IPR036055">
    <property type="entry name" value="LDL_receptor-like_sf"/>
</dbReference>
<dbReference type="InterPro" id="IPR002172">
    <property type="entry name" value="LDrepeatLR_classA_rpt"/>
</dbReference>
<dbReference type="Gene3D" id="2.60.120.290">
    <property type="entry name" value="Spermadhesin, CUB domain"/>
    <property type="match status" value="1"/>
</dbReference>
<keyword evidence="5" id="KW-1133">Transmembrane helix</keyword>
<feature type="disulfide bond" evidence="8">
    <location>
        <begin position="1549"/>
        <end position="1558"/>
    </location>
</feature>
<accession>A0A016SL65</accession>
<feature type="disulfide bond" evidence="8">
    <location>
        <begin position="1723"/>
        <end position="1733"/>
    </location>
</feature>
<evidence type="ECO:0000256" key="1">
    <source>
        <dbReference type="ARBA" id="ARBA00022536"/>
    </source>
</evidence>
<dbReference type="EMBL" id="JARK01001547">
    <property type="protein sequence ID" value="EYB91067.1"/>
    <property type="molecule type" value="Genomic_DNA"/>
</dbReference>
<feature type="disulfide bond" evidence="8">
    <location>
        <begin position="1471"/>
        <end position="1480"/>
    </location>
</feature>
<dbReference type="InterPro" id="IPR000152">
    <property type="entry name" value="EGF-type_Asp/Asn_hydroxyl_site"/>
</dbReference>
<dbReference type="SMART" id="SM00042">
    <property type="entry name" value="CUB"/>
    <property type="match status" value="1"/>
</dbReference>
<dbReference type="Pfam" id="PF07645">
    <property type="entry name" value="EGF_CA"/>
    <property type="match status" value="1"/>
</dbReference>
<feature type="domain" description="Sushi" evidence="13">
    <location>
        <begin position="988"/>
        <end position="1054"/>
    </location>
</feature>
<dbReference type="CDD" id="cd00054">
    <property type="entry name" value="EGF_CA"/>
    <property type="match status" value="5"/>
</dbReference>
<feature type="domain" description="EGF-like" evidence="12">
    <location>
        <begin position="1483"/>
        <end position="1519"/>
    </location>
</feature>
<dbReference type="PROSITE" id="PS00022">
    <property type="entry name" value="EGF_1"/>
    <property type="match status" value="9"/>
</dbReference>
<dbReference type="InterPro" id="IPR000742">
    <property type="entry name" value="EGF"/>
</dbReference>
<feature type="domain" description="EGF-like" evidence="12">
    <location>
        <begin position="1521"/>
        <end position="1559"/>
    </location>
</feature>
<sequence length="1888" mass="208809">MRGTFAVLLSALHVLSDPYPYSWSIGDVKLTCELGYSGWRQAGTSCFFPFLTRNQTWLDANQMCRSYVLSHSYGTRLQNWLIARSLLNVLPRRVYWTASTMQGTKPMMIYCVPYVHKWRLGRPSTLSAGMPELSTRRIVLCLRASENPNELQIGLDPLETSIYNPLWAFDEPQSGQSKEKCVALDLVSERNIGWRMLNCSELLPTLCETFACLETEFRCDDNSRCIPKSAVGDGIQDCGDGSDESNGARLLMKSRNFAMSSGGCRDVKMTSPNGWIASPSYPQNYSRGTFCNWEITAPPGHKIALNIGELELAAGDILFIEEGGEQRSLTHVVSPFSYISNSNALKLQFSSGNDAAKGFSMHYHMIAHDYVCPMRGNSVLYQSLVQNYDCVYYLRNKNVNSYTVIEITHLSKSENAVITLLYENATFVLQQIYAPQILILPANIAALAVRGAWLSEEQTVVRFNVLYLSTESMEVPISSSGFAVKWFPSRSFDQAAHAMTFAIDYGRRGGSTAGTLSVDHLDLNGDAVTIISNGSVISIESPTSYHIKNFHSQVHLLVSQKSLNFLFFARFSIDCPPFVVRAGVNFTLTAGNQFGSVAQFKCVNDKFVLRGARKSECLIGGKWSDAPPICAENGSLFCPLPIITNGFPTVLVSPNPSSPYTTGDVLYYECNFGYVQSMANTICMNGSWTPAPLCTVGECSQPDYRYDGATLQDFSRIKSWYALAHASYDSPCYLFPKDPFRVCYPNMSAYMWNDFNFNLQAMFCTAYSLNYGFFEKAFYNTGEYGSIVCISGFETKSQPLCTNGNWSSYDAECTDVNECDENIDLCDPDATCMNNLGGYTCVCPPGKELYINQADVDDRYLVRKVSCIWMTCASEDLPPDQGLVSVNWRKSYKHNESAMLLCNVSNSMFVEFEALCSLGTWKLPPIPCEETCPKALENKDLISGTGYAALLEHMHVRCKDKDQIMIGSGEIICGRGGRWLSEPICRDIHCPNLDDIIDRSLEIHYSNNAAMNAIGSIIHFKCKHGHLEGPAKITCEREGSFGAVWSSSPPRCITSTGEPSSPASSTVTYEESVISGPPYMWAHSSDWKQFNSTWIALSSNSPKSFLISPAIPLKSDSLRLVVHVQQLDGAVTIGVHTSFSQDIPPPEDFTIVAHVIKPGFVEVSLQGLQKYLRISIQKTGTTTIQSIKLLYTQCQPTILNGLSLGRSYTFSKPRQVPAKCDSRPGIAEVTAVCRPSTGWWIQEPNSCCPQCSPLQRDPIDSCTYKDCANGRCIIEGGEKKCECLSGFHFVNGECVPEACKYTFCAKTGMGKCYEHSGVAKCECGDGYGSFCEHDNGCPTCESCNVCVSVLLQQNDAVRHECLCLMGDSLGVLGMCSPDPCQDHNCGPHGGCVPNNRTELGYSCECERGWMGQECRTEIRKAGHGKECNDRWRNSSACLLVPKRETANRGCVNSTCIHGTCLPTEDDYFCRCFSGYTGKHCQERYSVCKERNPCQQGSCVEDLEGFSCVCNLGWTGHYCDVQINLCDSTNPCLNGGLCRGEYPGKTFCECMDDYRGETCGEKIRYCTLRPCLNNGTCEELNSKGYKCYCEEGYTGANCEADVDPCENWLCKNNGTCLLSGGRPLCHCVPEYTGPHCEKHVSELCDDFECKNNGTCVVQDANPVCKCSSGYGGLHCEEEWEKCEEFPEPLECLNGGTCIVTNHTQQCECTTNYFGTNCEVFGRSCAVISCNTGTCFEDTNMIGHCICPPEYTGEFCETRKKGRKHAALIGAFEPPATPSCLVRTALSTDKPCIMRLMPFEIKQTGATSGLSTPIRVAWLRPFFPHDNTHPQTAICIRSNGALWQHQAGSIRERYQSIIGRGVQQIARVSRCAAALVLIQLAVFLVTDREG</sequence>
<organism evidence="14 15">
    <name type="scientific">Ancylostoma ceylanicum</name>
    <dbReference type="NCBI Taxonomy" id="53326"/>
    <lineage>
        <taxon>Eukaryota</taxon>
        <taxon>Metazoa</taxon>
        <taxon>Ecdysozoa</taxon>
        <taxon>Nematoda</taxon>
        <taxon>Chromadorea</taxon>
        <taxon>Rhabditida</taxon>
        <taxon>Rhabditina</taxon>
        <taxon>Rhabditomorpha</taxon>
        <taxon>Strongyloidea</taxon>
        <taxon>Ancylostomatidae</taxon>
        <taxon>Ancylostomatinae</taxon>
        <taxon>Ancylostoma</taxon>
    </lineage>
</organism>
<feature type="domain" description="CUB" evidence="11">
    <location>
        <begin position="264"/>
        <end position="366"/>
    </location>
</feature>
<dbReference type="Gene3D" id="2.10.70.10">
    <property type="entry name" value="Complement Module, domain 1"/>
    <property type="match status" value="3"/>
</dbReference>
<evidence type="ECO:0000259" key="12">
    <source>
        <dbReference type="PROSITE" id="PS50026"/>
    </source>
</evidence>
<name>A0A016SL65_9BILA</name>
<dbReference type="Proteomes" id="UP000024635">
    <property type="component" value="Unassembled WGS sequence"/>
</dbReference>
<feature type="domain" description="Sushi" evidence="13">
    <location>
        <begin position="636"/>
        <end position="696"/>
    </location>
</feature>
<evidence type="ECO:0000313" key="15">
    <source>
        <dbReference type="Proteomes" id="UP000024635"/>
    </source>
</evidence>
<feature type="disulfide bond" evidence="8">
    <location>
        <begin position="1450"/>
        <end position="1460"/>
    </location>
</feature>